<evidence type="ECO:0000313" key="1">
    <source>
        <dbReference type="EMBL" id="AEH87548.1"/>
    </source>
</evidence>
<dbReference type="STRING" id="536019.Mesop_3096"/>
<dbReference type="Proteomes" id="UP000001623">
    <property type="component" value="Chromosome"/>
</dbReference>
<name>F7Y893_MESOW</name>
<sequence>MLAGTAVDAQAAALRPFTPGSALKMRIVAANLAKDNSTLKRLA</sequence>
<reference evidence="1 2" key="1">
    <citation type="submission" date="2010-10" db="EMBL/GenBank/DDBJ databases">
        <title>Complete sequence of Mesorhizobium opportunistum WSM2075.</title>
        <authorList>
            <consortium name="US DOE Joint Genome Institute"/>
            <person name="Lucas S."/>
            <person name="Copeland A."/>
            <person name="Lapidus A."/>
            <person name="Cheng J.-F."/>
            <person name="Bruce D."/>
            <person name="Goodwin L."/>
            <person name="Pitluck S."/>
            <person name="Chertkov O."/>
            <person name="Misra M."/>
            <person name="Detter J.C."/>
            <person name="Han C."/>
            <person name="Tapia R."/>
            <person name="Land M."/>
            <person name="Hauser L."/>
            <person name="Kyrpides N."/>
            <person name="Ovchinnikova G."/>
            <person name="Mavrommatis K.M."/>
            <person name="Tiwari R.P."/>
            <person name="Howieson J.G."/>
            <person name="O'Hara G.W."/>
            <person name="Nandasena K.G."/>
            <person name="Woyke T."/>
        </authorList>
    </citation>
    <scope>NUCLEOTIDE SEQUENCE [LARGE SCALE GENOMIC DNA]</scope>
    <source>
        <strain evidence="2">LMG 24607 / HAMBI 3007 / WSM2075</strain>
    </source>
</reference>
<evidence type="ECO:0000313" key="2">
    <source>
        <dbReference type="Proteomes" id="UP000001623"/>
    </source>
</evidence>
<dbReference type="KEGG" id="mop:Mesop_3096"/>
<gene>
    <name evidence="1" type="ordered locus">Mesop_3096</name>
</gene>
<dbReference type="AlphaFoldDB" id="F7Y893"/>
<dbReference type="HOGENOM" id="CLU_3235860_0_0_5"/>
<protein>
    <submittedName>
        <fullName evidence="1">Uncharacterized protein</fullName>
    </submittedName>
</protein>
<organism evidence="1 2">
    <name type="scientific">Mesorhizobium opportunistum (strain LMG 24607 / HAMBI 3007 / WSM2075)</name>
    <dbReference type="NCBI Taxonomy" id="536019"/>
    <lineage>
        <taxon>Bacteria</taxon>
        <taxon>Pseudomonadati</taxon>
        <taxon>Pseudomonadota</taxon>
        <taxon>Alphaproteobacteria</taxon>
        <taxon>Hyphomicrobiales</taxon>
        <taxon>Phyllobacteriaceae</taxon>
        <taxon>Mesorhizobium</taxon>
    </lineage>
</organism>
<proteinExistence type="predicted"/>
<dbReference type="EMBL" id="CP002279">
    <property type="protein sequence ID" value="AEH87548.1"/>
    <property type="molecule type" value="Genomic_DNA"/>
</dbReference>
<accession>F7Y893</accession>